<dbReference type="RefSeq" id="WP_078922214.1">
    <property type="nucleotide sequence ID" value="NZ_FUYB01000006.1"/>
</dbReference>
<dbReference type="EMBL" id="FUYB01000006">
    <property type="protein sequence ID" value="SKA77160.1"/>
    <property type="molecule type" value="Genomic_DNA"/>
</dbReference>
<keyword evidence="2" id="KW-1185">Reference proteome</keyword>
<organism evidence="1 2">
    <name type="scientific">Thiothrix eikelboomii</name>
    <dbReference type="NCBI Taxonomy" id="92487"/>
    <lineage>
        <taxon>Bacteria</taxon>
        <taxon>Pseudomonadati</taxon>
        <taxon>Pseudomonadota</taxon>
        <taxon>Gammaproteobacteria</taxon>
        <taxon>Thiotrichales</taxon>
        <taxon>Thiotrichaceae</taxon>
        <taxon>Thiothrix</taxon>
    </lineage>
</organism>
<dbReference type="Pfam" id="PF07209">
    <property type="entry name" value="DUF1415"/>
    <property type="match status" value="1"/>
</dbReference>
<evidence type="ECO:0000313" key="2">
    <source>
        <dbReference type="Proteomes" id="UP000190460"/>
    </source>
</evidence>
<dbReference type="Proteomes" id="UP000190460">
    <property type="component" value="Unassembled WGS sequence"/>
</dbReference>
<evidence type="ECO:0008006" key="3">
    <source>
        <dbReference type="Google" id="ProtNLM"/>
    </source>
</evidence>
<name>A0A1T4WIL4_9GAMM</name>
<dbReference type="STRING" id="92487.SAMN02745130_01746"/>
<sequence>MALHPQAATVIAQTRQWIERLVLAHNLCPFAHQPYQTDRIRFSVTAATKPELLLAVLKAELHALQATPTEKVATTLLIHPEVLTDFYAYNDFLDDADELLYQEGLEGILQIASFHPHYQFSGTEPDNAENYTNRSPYPMLHLLREASLEQAIAQHPNVDAIPERNIQVMHQLGVDTLKRILQGKSV</sequence>
<gene>
    <name evidence="1" type="ORF">SAMN02745130_01746</name>
</gene>
<dbReference type="InterPro" id="IPR009858">
    <property type="entry name" value="DUF1415"/>
</dbReference>
<proteinExistence type="predicted"/>
<protein>
    <recommendedName>
        <fullName evidence="3">DUF1415 domain-containing protein</fullName>
    </recommendedName>
</protein>
<dbReference type="AlphaFoldDB" id="A0A1T4WIL4"/>
<dbReference type="OrthoDB" id="277390at2"/>
<reference evidence="1 2" key="1">
    <citation type="submission" date="2017-02" db="EMBL/GenBank/DDBJ databases">
        <authorList>
            <person name="Peterson S.W."/>
        </authorList>
    </citation>
    <scope>NUCLEOTIDE SEQUENCE [LARGE SCALE GENOMIC DNA]</scope>
    <source>
        <strain evidence="1 2">ATCC 49788</strain>
    </source>
</reference>
<accession>A0A1T4WIL4</accession>
<evidence type="ECO:0000313" key="1">
    <source>
        <dbReference type="EMBL" id="SKA77160.1"/>
    </source>
</evidence>